<dbReference type="GO" id="GO:0006207">
    <property type="term" value="P:'de novo' pyrimidine nucleobase biosynthetic process"/>
    <property type="evidence" value="ECO:0007669"/>
    <property type="project" value="InterPro"/>
</dbReference>
<comment type="subunit">
    <text evidence="3 9">Homodimer.</text>
</comment>
<dbReference type="Pfam" id="PF00215">
    <property type="entry name" value="OMPdecase"/>
    <property type="match status" value="1"/>
</dbReference>
<evidence type="ECO:0000256" key="9">
    <source>
        <dbReference type="HAMAP-Rule" id="MF_01200"/>
    </source>
</evidence>
<evidence type="ECO:0000313" key="15">
    <source>
        <dbReference type="Proteomes" id="UP000295777"/>
    </source>
</evidence>
<dbReference type="FunFam" id="3.20.20.70:FF:000015">
    <property type="entry name" value="Orotidine 5'-phosphate decarboxylase"/>
    <property type="match status" value="1"/>
</dbReference>
<evidence type="ECO:0000259" key="13">
    <source>
        <dbReference type="SMART" id="SM00934"/>
    </source>
</evidence>
<feature type="binding site" evidence="9">
    <location>
        <begin position="56"/>
        <end position="65"/>
    </location>
    <ligand>
        <name>substrate</name>
    </ligand>
</feature>
<dbReference type="Gene3D" id="3.20.20.70">
    <property type="entry name" value="Aldolase class I"/>
    <property type="match status" value="1"/>
</dbReference>
<evidence type="ECO:0000256" key="6">
    <source>
        <dbReference type="ARBA" id="ARBA00023239"/>
    </source>
</evidence>
<evidence type="ECO:0000256" key="1">
    <source>
        <dbReference type="ARBA" id="ARBA00002356"/>
    </source>
</evidence>
<dbReference type="NCBIfam" id="TIGR01740">
    <property type="entry name" value="pyrF"/>
    <property type="match status" value="1"/>
</dbReference>
<evidence type="ECO:0000256" key="2">
    <source>
        <dbReference type="ARBA" id="ARBA00004861"/>
    </source>
</evidence>
<dbReference type="InterPro" id="IPR011060">
    <property type="entry name" value="RibuloseP-bd_barrel"/>
</dbReference>
<dbReference type="PANTHER" id="PTHR32119:SF2">
    <property type="entry name" value="OROTIDINE 5'-PHOSPHATE DECARBOXYLASE"/>
    <property type="match status" value="1"/>
</dbReference>
<dbReference type="CDD" id="cd04725">
    <property type="entry name" value="OMP_decarboxylase_like"/>
    <property type="match status" value="1"/>
</dbReference>
<dbReference type="GO" id="GO:0004590">
    <property type="term" value="F:orotidine-5'-phosphate decarboxylase activity"/>
    <property type="evidence" value="ECO:0007669"/>
    <property type="project" value="UniProtKB-UniRule"/>
</dbReference>
<evidence type="ECO:0000256" key="3">
    <source>
        <dbReference type="ARBA" id="ARBA00011738"/>
    </source>
</evidence>
<name>A0A4R1G8V3_9BACT</name>
<dbReference type="PROSITE" id="PS00156">
    <property type="entry name" value="OMPDECASE"/>
    <property type="match status" value="1"/>
</dbReference>
<comment type="similarity">
    <text evidence="8 9">Belongs to the OMP decarboxylase family. Type 1 subfamily.</text>
</comment>
<feature type="binding site" evidence="9 11">
    <location>
        <position position="211"/>
    </location>
    <ligand>
        <name>substrate</name>
    </ligand>
</feature>
<dbReference type="PANTHER" id="PTHR32119">
    <property type="entry name" value="OROTIDINE 5'-PHOSPHATE DECARBOXYLASE"/>
    <property type="match status" value="1"/>
</dbReference>
<evidence type="ECO:0000256" key="8">
    <source>
        <dbReference type="ARBA" id="ARBA00061012"/>
    </source>
</evidence>
<comment type="caution">
    <text evidence="14">The sequence shown here is derived from an EMBL/GenBank/DDBJ whole genome shotgun (WGS) entry which is preliminary data.</text>
</comment>
<dbReference type="HAMAP" id="MF_01200_B">
    <property type="entry name" value="OMPdecase_type1_B"/>
    <property type="match status" value="1"/>
</dbReference>
<keyword evidence="5 9" id="KW-0665">Pyrimidine biosynthesis</keyword>
<dbReference type="GO" id="GO:0005829">
    <property type="term" value="C:cytosol"/>
    <property type="evidence" value="ECO:0007669"/>
    <property type="project" value="TreeGrafter"/>
</dbReference>
<feature type="binding site" evidence="9 11">
    <location>
        <position position="120"/>
    </location>
    <ligand>
        <name>substrate</name>
    </ligand>
</feature>
<dbReference type="InterPro" id="IPR047596">
    <property type="entry name" value="OMPdecase_bac"/>
</dbReference>
<keyword evidence="4 9" id="KW-0210">Decarboxylase</keyword>
<feature type="binding site" evidence="9 11">
    <location>
        <position position="29"/>
    </location>
    <ligand>
        <name>substrate</name>
    </ligand>
</feature>
<dbReference type="GO" id="GO:0044205">
    <property type="term" value="P:'de novo' UMP biosynthetic process"/>
    <property type="evidence" value="ECO:0007669"/>
    <property type="project" value="UniProtKB-UniRule"/>
</dbReference>
<evidence type="ECO:0000313" key="14">
    <source>
        <dbReference type="EMBL" id="TCK04557.1"/>
    </source>
</evidence>
<comment type="catalytic activity">
    <reaction evidence="7 9 12">
        <text>orotidine 5'-phosphate + H(+) = UMP + CO2</text>
        <dbReference type="Rhea" id="RHEA:11596"/>
        <dbReference type="ChEBI" id="CHEBI:15378"/>
        <dbReference type="ChEBI" id="CHEBI:16526"/>
        <dbReference type="ChEBI" id="CHEBI:57538"/>
        <dbReference type="ChEBI" id="CHEBI:57865"/>
        <dbReference type="EC" id="4.1.1.23"/>
    </reaction>
</comment>
<keyword evidence="6 9" id="KW-0456">Lyase</keyword>
<dbReference type="SUPFAM" id="SSF51366">
    <property type="entry name" value="Ribulose-phoshate binding barrel"/>
    <property type="match status" value="1"/>
</dbReference>
<keyword evidence="15" id="KW-1185">Reference proteome</keyword>
<dbReference type="InterPro" id="IPR014732">
    <property type="entry name" value="OMPdecase"/>
</dbReference>
<evidence type="ECO:0000256" key="4">
    <source>
        <dbReference type="ARBA" id="ARBA00022793"/>
    </source>
</evidence>
<dbReference type="EC" id="4.1.1.23" evidence="9"/>
<feature type="active site" description="Proton donor" evidence="9">
    <location>
        <position position="58"/>
    </location>
</feature>
<comment type="function">
    <text evidence="1 9">Catalyzes the decarboxylation of orotidine 5'-monophosphate (OMP) to uridine 5'-monophosphate (UMP).</text>
</comment>
<proteinExistence type="inferred from homology"/>
<dbReference type="AlphaFoldDB" id="A0A4R1G8V3"/>
<feature type="domain" description="Orotidine 5'-phosphate decarboxylase" evidence="13">
    <location>
        <begin position="1"/>
        <end position="226"/>
    </location>
</feature>
<dbReference type="EMBL" id="SMFV01000003">
    <property type="protein sequence ID" value="TCK04557.1"/>
    <property type="molecule type" value="Genomic_DNA"/>
</dbReference>
<feature type="active site" description="For OMPdecase activity" evidence="10">
    <location>
        <position position="56"/>
    </location>
</feature>
<feature type="active site" description="For OMPdecase activity" evidence="10">
    <location>
        <position position="61"/>
    </location>
</feature>
<evidence type="ECO:0000256" key="5">
    <source>
        <dbReference type="ARBA" id="ARBA00022975"/>
    </source>
</evidence>
<gene>
    <name evidence="9" type="primary">pyrF</name>
    <name evidence="14" type="ORF">CLV27_0990</name>
</gene>
<feature type="binding site" evidence="9 11">
    <location>
        <position position="210"/>
    </location>
    <ligand>
        <name>substrate</name>
    </ligand>
</feature>
<feature type="binding site" evidence="9 11">
    <location>
        <position position="7"/>
    </location>
    <ligand>
        <name>substrate</name>
    </ligand>
</feature>
<dbReference type="SMART" id="SM00934">
    <property type="entry name" value="OMPdecase"/>
    <property type="match status" value="1"/>
</dbReference>
<dbReference type="NCBIfam" id="NF001273">
    <property type="entry name" value="PRK00230.1"/>
    <property type="match status" value="1"/>
</dbReference>
<dbReference type="Proteomes" id="UP000295777">
    <property type="component" value="Unassembled WGS sequence"/>
</dbReference>
<feature type="binding site" evidence="9 11">
    <location>
        <position position="190"/>
    </location>
    <ligand>
        <name>substrate</name>
    </ligand>
</feature>
<comment type="pathway">
    <text evidence="2 9 12">Pyrimidine metabolism; UMP biosynthesis via de novo pathway; UMP from orotate: step 2/2.</text>
</comment>
<accession>A0A4R1G8V3</accession>
<evidence type="ECO:0000256" key="10">
    <source>
        <dbReference type="PIRSR" id="PIRSR614732-1"/>
    </source>
</evidence>
<evidence type="ECO:0000256" key="7">
    <source>
        <dbReference type="ARBA" id="ARBA00049157"/>
    </source>
</evidence>
<sequence>MIIVALDFDSAEKALNLVDTVKEYTPYFKVGLELFSRCGTSIVKEISDRSCKVFLDLKYHDIPNTVKSAAKVAIEAGVWMYNIHALGGYEFMKSVAEFNREYAEKIGVKPPLLIAVTVLTSLSNEDLRLVGIESDVDAEVLRLAELAKKAGLDGVVCSAKEVRKIKENLGEDFITVTPGIRPSWAAKNDQKRVVTPRDAVKLGTDYMVIGRPITRAPSPAEATKRILDEINSLEV</sequence>
<dbReference type="InterPro" id="IPR001754">
    <property type="entry name" value="OMPdeCOase_dom"/>
</dbReference>
<protein>
    <recommendedName>
        <fullName evidence="9">Orotidine 5'-phosphate decarboxylase</fullName>
        <ecNumber evidence="9">4.1.1.23</ecNumber>
    </recommendedName>
    <alternativeName>
        <fullName evidence="9">OMP decarboxylase</fullName>
        <shortName evidence="9">OMPDCase</shortName>
        <shortName evidence="9">OMPdecase</shortName>
    </alternativeName>
</protein>
<dbReference type="InterPro" id="IPR013785">
    <property type="entry name" value="Aldolase_TIM"/>
</dbReference>
<dbReference type="OrthoDB" id="9806203at2"/>
<evidence type="ECO:0000256" key="12">
    <source>
        <dbReference type="RuleBase" id="RU000512"/>
    </source>
</evidence>
<organism evidence="14 15">
    <name type="scientific">Phorcysia thermohydrogeniphila</name>
    <dbReference type="NCBI Taxonomy" id="936138"/>
    <lineage>
        <taxon>Bacteria</taxon>
        <taxon>Pseudomonadati</taxon>
        <taxon>Aquificota</taxon>
        <taxon>Aquificia</taxon>
        <taxon>Desulfurobacteriales</taxon>
        <taxon>Desulfurobacteriaceae</taxon>
        <taxon>Phorcysia</taxon>
    </lineage>
</organism>
<dbReference type="InterPro" id="IPR018089">
    <property type="entry name" value="OMPdecase_AS"/>
</dbReference>
<evidence type="ECO:0000256" key="11">
    <source>
        <dbReference type="PIRSR" id="PIRSR614732-2"/>
    </source>
</evidence>
<feature type="active site" description="For OMPdecase activity" evidence="10">
    <location>
        <position position="58"/>
    </location>
</feature>
<dbReference type="UniPathway" id="UPA00070">
    <property type="reaction ID" value="UER00120"/>
</dbReference>
<dbReference type="RefSeq" id="WP_132526389.1">
    <property type="nucleotide sequence ID" value="NZ_SMFV01000003.1"/>
</dbReference>
<feature type="binding site" evidence="9 11">
    <location>
        <position position="181"/>
    </location>
    <ligand>
        <name>substrate</name>
    </ligand>
</feature>
<reference evidence="14 15" key="1">
    <citation type="submission" date="2019-03" db="EMBL/GenBank/DDBJ databases">
        <title>Genomic Encyclopedia of Archaeal and Bacterial Type Strains, Phase II (KMG-II): from individual species to whole genera.</title>
        <authorList>
            <person name="Goeker M."/>
        </authorList>
    </citation>
    <scope>NUCLEOTIDE SEQUENCE [LARGE SCALE GENOMIC DNA]</scope>
    <source>
        <strain evidence="14 15">DSM 24425</strain>
    </source>
</reference>